<comment type="caution">
    <text evidence="8">The sequence shown here is derived from an EMBL/GenBank/DDBJ whole genome shotgun (WGS) entry which is preliminary data.</text>
</comment>
<protein>
    <recommendedName>
        <fullName evidence="7">C3H1-type domain-containing protein</fullName>
    </recommendedName>
</protein>
<dbReference type="GO" id="GO:0000175">
    <property type="term" value="F:3'-5'-RNA exonuclease activity"/>
    <property type="evidence" value="ECO:0007669"/>
    <property type="project" value="TreeGrafter"/>
</dbReference>
<dbReference type="Proteomes" id="UP000318582">
    <property type="component" value="Unassembled WGS sequence"/>
</dbReference>
<dbReference type="PANTHER" id="PTHR15092">
    <property type="entry name" value="POLY A -SPECIFIC RIBONUCLEASE/TARGET OF EGR1, MEMBER 1"/>
    <property type="match status" value="1"/>
</dbReference>
<evidence type="ECO:0000256" key="1">
    <source>
        <dbReference type="ARBA" id="ARBA00008372"/>
    </source>
</evidence>
<evidence type="ECO:0000256" key="4">
    <source>
        <dbReference type="ARBA" id="ARBA00022833"/>
    </source>
</evidence>
<dbReference type="InterPro" id="IPR051181">
    <property type="entry name" value="CAF1_poly(A)_ribonucleases"/>
</dbReference>
<dbReference type="PANTHER" id="PTHR15092:SF37">
    <property type="entry name" value="TARGET OF EGR1 PROTEIN 1"/>
    <property type="match status" value="1"/>
</dbReference>
<keyword evidence="9" id="KW-1185">Reference proteome</keyword>
<keyword evidence="2 5" id="KW-0479">Metal-binding</keyword>
<dbReference type="Gene3D" id="3.30.420.10">
    <property type="entry name" value="Ribonuclease H-like superfamily/Ribonuclease H"/>
    <property type="match status" value="1"/>
</dbReference>
<dbReference type="Pfam" id="PF04857">
    <property type="entry name" value="CAF1"/>
    <property type="match status" value="2"/>
</dbReference>
<dbReference type="SUPFAM" id="SSF53098">
    <property type="entry name" value="Ribonuclease H-like"/>
    <property type="match status" value="1"/>
</dbReference>
<evidence type="ECO:0000256" key="2">
    <source>
        <dbReference type="ARBA" id="ARBA00022723"/>
    </source>
</evidence>
<dbReference type="InterPro" id="IPR036855">
    <property type="entry name" value="Znf_CCCH_sf"/>
</dbReference>
<dbReference type="InterPro" id="IPR006941">
    <property type="entry name" value="RNase_CAF1"/>
</dbReference>
<dbReference type="GO" id="GO:0034472">
    <property type="term" value="P:snRNA 3'-end processing"/>
    <property type="evidence" value="ECO:0007669"/>
    <property type="project" value="TreeGrafter"/>
</dbReference>
<dbReference type="PROSITE" id="PS50103">
    <property type="entry name" value="ZF_C3H1"/>
    <property type="match status" value="1"/>
</dbReference>
<proteinExistence type="inferred from homology"/>
<reference evidence="8 9" key="1">
    <citation type="journal article" date="2019" name="Sci. Rep.">
        <title>Comparative genomics of chytrid fungi reveal insights into the obligate biotrophic and pathogenic lifestyle of Synchytrium endobioticum.</title>
        <authorList>
            <person name="van de Vossenberg B.T.L.H."/>
            <person name="Warris S."/>
            <person name="Nguyen H.D.T."/>
            <person name="van Gent-Pelzer M.P.E."/>
            <person name="Joly D.L."/>
            <person name="van de Geest H.C."/>
            <person name="Bonants P.J.M."/>
            <person name="Smith D.S."/>
            <person name="Levesque C.A."/>
            <person name="van der Lee T.A.J."/>
        </authorList>
    </citation>
    <scope>NUCLEOTIDE SEQUENCE [LARGE SCALE GENOMIC DNA]</scope>
    <source>
        <strain evidence="8 9">CBS 809.83</strain>
    </source>
</reference>
<sequence>MPEIPQFNVVTRHNLVTMQLALRHVLDRAHHIAIDCEFTGLGANKHTKASNIEERYKALVEVASTHAIVSFGLSVFELNDTAADISADTAGRANQYTVHNFEFLMLSKTAFTVAPDSMIFLVDNGFDFNRQYADGIFYQPGNDVEGEDGSDTNFVMRSIFLHMLSRNVPIVVHNGLLDLLFIYHSFYADLPKTLENFVADVTDMFPAGIYDTKYVSDYVDKEKASYLAYLFRKYEREQAARQEIGEGNYLMCSIKDRMATTHKEWKPLPVAPKDGKRKRKAYPDTGKPYCEQYAAHGYCINGRYCLRSHDLDIILDMEQEEAGVAGSKKRRKKDSTSALKGAQEASKHTAKPGPGEQSTSMETTLITTRYQPQHRPDISKPPASRFENYHSACFDAKTRITWQQVVPHGKADASADPEEQVC</sequence>
<evidence type="ECO:0000313" key="8">
    <source>
        <dbReference type="EMBL" id="TPX55590.1"/>
    </source>
</evidence>
<dbReference type="SUPFAM" id="SSF90229">
    <property type="entry name" value="CCCH zinc finger"/>
    <property type="match status" value="1"/>
</dbReference>
<comment type="similarity">
    <text evidence="1">Belongs to the CAF1 family.</text>
</comment>
<dbReference type="InterPro" id="IPR000571">
    <property type="entry name" value="Znf_CCCH"/>
</dbReference>
<feature type="zinc finger region" description="C3H1-type" evidence="5">
    <location>
        <begin position="284"/>
        <end position="312"/>
    </location>
</feature>
<dbReference type="GO" id="GO:0015030">
    <property type="term" value="C:Cajal body"/>
    <property type="evidence" value="ECO:0007669"/>
    <property type="project" value="TreeGrafter"/>
</dbReference>
<dbReference type="STRING" id="109895.A0A507DXI7"/>
<name>A0A507DXI7_9FUNG</name>
<keyword evidence="3 5" id="KW-0863">Zinc-finger</keyword>
<organism evidence="8 9">
    <name type="scientific">Powellomyces hirtus</name>
    <dbReference type="NCBI Taxonomy" id="109895"/>
    <lineage>
        <taxon>Eukaryota</taxon>
        <taxon>Fungi</taxon>
        <taxon>Fungi incertae sedis</taxon>
        <taxon>Chytridiomycota</taxon>
        <taxon>Chytridiomycota incertae sedis</taxon>
        <taxon>Chytridiomycetes</taxon>
        <taxon>Spizellomycetales</taxon>
        <taxon>Powellomycetaceae</taxon>
        <taxon>Powellomyces</taxon>
    </lineage>
</organism>
<dbReference type="AlphaFoldDB" id="A0A507DXI7"/>
<feature type="domain" description="C3H1-type" evidence="7">
    <location>
        <begin position="284"/>
        <end position="312"/>
    </location>
</feature>
<dbReference type="GO" id="GO:0017069">
    <property type="term" value="F:snRNA binding"/>
    <property type="evidence" value="ECO:0007669"/>
    <property type="project" value="TreeGrafter"/>
</dbReference>
<evidence type="ECO:0000256" key="6">
    <source>
        <dbReference type="SAM" id="MobiDB-lite"/>
    </source>
</evidence>
<dbReference type="InterPro" id="IPR036397">
    <property type="entry name" value="RNaseH_sf"/>
</dbReference>
<accession>A0A507DXI7</accession>
<keyword evidence="4 5" id="KW-0862">Zinc</keyword>
<evidence type="ECO:0000256" key="5">
    <source>
        <dbReference type="PROSITE-ProRule" id="PRU00723"/>
    </source>
</evidence>
<gene>
    <name evidence="8" type="ORF">PhCBS80983_g05195</name>
</gene>
<evidence type="ECO:0000259" key="7">
    <source>
        <dbReference type="PROSITE" id="PS50103"/>
    </source>
</evidence>
<evidence type="ECO:0000256" key="3">
    <source>
        <dbReference type="ARBA" id="ARBA00022771"/>
    </source>
</evidence>
<evidence type="ECO:0000313" key="9">
    <source>
        <dbReference type="Proteomes" id="UP000318582"/>
    </source>
</evidence>
<feature type="region of interest" description="Disordered" evidence="6">
    <location>
        <begin position="321"/>
        <end position="360"/>
    </location>
</feature>
<dbReference type="InterPro" id="IPR012337">
    <property type="entry name" value="RNaseH-like_sf"/>
</dbReference>
<dbReference type="GO" id="GO:0008270">
    <property type="term" value="F:zinc ion binding"/>
    <property type="evidence" value="ECO:0007669"/>
    <property type="project" value="UniProtKB-KW"/>
</dbReference>
<dbReference type="EMBL" id="QEAQ01000103">
    <property type="protein sequence ID" value="TPX55590.1"/>
    <property type="molecule type" value="Genomic_DNA"/>
</dbReference>